<feature type="domain" description="Tubulin-folding cofactor D ARM repeats" evidence="3">
    <location>
        <begin position="281"/>
        <end position="521"/>
    </location>
</feature>
<dbReference type="GO" id="GO:0005096">
    <property type="term" value="F:GTPase activator activity"/>
    <property type="evidence" value="ECO:0007669"/>
    <property type="project" value="InterPro"/>
</dbReference>
<dbReference type="InterPro" id="IPR016024">
    <property type="entry name" value="ARM-type_fold"/>
</dbReference>
<dbReference type="PANTHER" id="PTHR12658:SF0">
    <property type="entry name" value="TUBULIN-SPECIFIC CHAPERONE D"/>
    <property type="match status" value="1"/>
</dbReference>
<dbReference type="GO" id="GO:0048487">
    <property type="term" value="F:beta-tubulin binding"/>
    <property type="evidence" value="ECO:0007669"/>
    <property type="project" value="InterPro"/>
</dbReference>
<proteinExistence type="predicted"/>
<dbReference type="GO" id="GO:0007021">
    <property type="term" value="P:tubulin complex assembly"/>
    <property type="evidence" value="ECO:0007669"/>
    <property type="project" value="InterPro"/>
</dbReference>
<feature type="domain" description="Tubulin-folding cofactor D C-terminal" evidence="2">
    <location>
        <begin position="874"/>
        <end position="1066"/>
    </location>
</feature>
<dbReference type="PANTHER" id="PTHR12658">
    <property type="entry name" value="BETA-TUBULIN COFACTOR D"/>
    <property type="match status" value="1"/>
</dbReference>
<dbReference type="STRING" id="1314781.A0A165CYK5"/>
<dbReference type="SUPFAM" id="SSF48371">
    <property type="entry name" value="ARM repeat"/>
    <property type="match status" value="1"/>
</dbReference>
<keyword evidence="5" id="KW-1185">Reference proteome</keyword>
<dbReference type="InterPro" id="IPR011989">
    <property type="entry name" value="ARM-like"/>
</dbReference>
<gene>
    <name evidence="4" type="ORF">EXIGLDRAFT_683837</name>
</gene>
<protein>
    <submittedName>
        <fullName evidence="4">ARM repeat-containing protein</fullName>
    </submittedName>
</protein>
<dbReference type="FunCoup" id="A0A165CYK5">
    <property type="interactions" value="512"/>
</dbReference>
<accession>A0A165CYK5</accession>
<dbReference type="GO" id="GO:0000226">
    <property type="term" value="P:microtubule cytoskeleton organization"/>
    <property type="evidence" value="ECO:0007669"/>
    <property type="project" value="TreeGrafter"/>
</dbReference>
<evidence type="ECO:0000259" key="2">
    <source>
        <dbReference type="Pfam" id="PF12612"/>
    </source>
</evidence>
<reference evidence="4 5" key="1">
    <citation type="journal article" date="2016" name="Mol. Biol. Evol.">
        <title>Comparative Genomics of Early-Diverging Mushroom-Forming Fungi Provides Insights into the Origins of Lignocellulose Decay Capabilities.</title>
        <authorList>
            <person name="Nagy L.G."/>
            <person name="Riley R."/>
            <person name="Tritt A."/>
            <person name="Adam C."/>
            <person name="Daum C."/>
            <person name="Floudas D."/>
            <person name="Sun H."/>
            <person name="Yadav J.S."/>
            <person name="Pangilinan J."/>
            <person name="Larsson K.H."/>
            <person name="Matsuura K."/>
            <person name="Barry K."/>
            <person name="Labutti K."/>
            <person name="Kuo R."/>
            <person name="Ohm R.A."/>
            <person name="Bhattacharya S.S."/>
            <person name="Shirouzu T."/>
            <person name="Yoshinaga Y."/>
            <person name="Martin F.M."/>
            <person name="Grigoriev I.V."/>
            <person name="Hibbett D.S."/>
        </authorList>
    </citation>
    <scope>NUCLEOTIDE SEQUENCE [LARGE SCALE GENOMIC DNA]</scope>
    <source>
        <strain evidence="4 5">HHB12029</strain>
    </source>
</reference>
<dbReference type="AlphaFoldDB" id="A0A165CYK5"/>
<dbReference type="InterPro" id="IPR022577">
    <property type="entry name" value="TBCD_C"/>
</dbReference>
<evidence type="ECO:0000313" key="4">
    <source>
        <dbReference type="EMBL" id="KZV83442.1"/>
    </source>
</evidence>
<sequence>MAEGDDTIFATFDKADDFFTRLDAFLALDIATEPANSEAQQLEYFACVKLQIILGEYQEQSYLLDPYLERMVAPPVNLLRRHVNDVVNNGAPYSRARLRMLADLIYAFCRVRGSKTIVRFFPHEVTDLPTVIAYLSLPEGPSSDKQWWNLRYVMLLWLSLICMIPFDLHRFDDASSPGHTLQRLQVIGKQYISYAGIERDVSATMLARLYARKDTQSAFQEFLDAYSSKVADPDHLFTALGVLRVLSEYCNYESSEKLLSHLPSIREIADKSSALGNNSSVRKMRVKLISRMAMKLLPPPKPRRRKGRALMAEHDGNSSSSSVMDNPDMEQGDVPEVVESVVADVLLSLEDKDTQIRWSSSKALARLAERLPSDFSDQILEQILGMFSVHSWKSEDEMLDLPAAAEYTWHGACLACAEFTRRDLIPTDRLPDMIPWVIKALHFDIRKGSHSVGSSVRDAAAYVLWSLARSQDSDAIRPFADELAKELVVASLYDREVHIRRAASAAYQENVGRMGLFPDGISVLAKIDFFAVGVRRHAFTLAAADVATFETYRQALVDDLLNVVLRHWDPAMRQAGAESLRGVCAVDPLVLGPQTLRRLTAMLSSVDIYAINGALIGLSELAGMYSQLSSSDTEERHFEIFRTLSKVPENMFRSRQNDLVLEGYCLVIASSITPGALSASATAKDAAMPQWRSVIEQSLRSRTESVQEAAARAMSRASQLKECSADVKRFIRDFTGAMPTLQQGIARTLGTLAYDRHQHGVVDAIQCLLDAVDSKSPAFSQVVEARQKCYEALPRILSTLGPKISSDLGAPLVKTVFKALLAGLDDYTSDERGDVGSWIRIASISGLVAVSKLLFMPSTVIRLEDFLPDADYQAAIGGILKQGVERLDNVRADAGNQLLSLVEHEAPDGWRMEEEGRFRDLFMQEGDERTSWADASFVFPRAIQLLAIPQYRSTLAYGFVLSIGSKTDSTQRPASKALADYAASLPLTSDVPTELTLPRLVQEILDIGKRNFTANQIAVPVFQTLNVLLESAALSQLEAGPEGHQSLLGILALASKNADKLKNVQRILSAMKIVTALVPTEVVSKDAIKVLPTFLGHRFPKVRSETAETLYLVTQTRDIDAPEVEDLLLETEWTNEVGEEVNKVIQLLLDM</sequence>
<dbReference type="Gene3D" id="1.25.10.10">
    <property type="entry name" value="Leucine-rich Repeat Variant"/>
    <property type="match status" value="2"/>
</dbReference>
<dbReference type="GO" id="GO:0007023">
    <property type="term" value="P:post-chaperonin tubulin folding pathway"/>
    <property type="evidence" value="ECO:0007669"/>
    <property type="project" value="InterPro"/>
</dbReference>
<organism evidence="4 5">
    <name type="scientific">Exidia glandulosa HHB12029</name>
    <dbReference type="NCBI Taxonomy" id="1314781"/>
    <lineage>
        <taxon>Eukaryota</taxon>
        <taxon>Fungi</taxon>
        <taxon>Dikarya</taxon>
        <taxon>Basidiomycota</taxon>
        <taxon>Agaricomycotina</taxon>
        <taxon>Agaricomycetes</taxon>
        <taxon>Auriculariales</taxon>
        <taxon>Exidiaceae</taxon>
        <taxon>Exidia</taxon>
    </lineage>
</organism>
<dbReference type="EMBL" id="KV426271">
    <property type="protein sequence ID" value="KZV83442.1"/>
    <property type="molecule type" value="Genomic_DNA"/>
</dbReference>
<evidence type="ECO:0000259" key="3">
    <source>
        <dbReference type="Pfam" id="PF25767"/>
    </source>
</evidence>
<dbReference type="Pfam" id="PF12612">
    <property type="entry name" value="TFCD_C"/>
    <property type="match status" value="1"/>
</dbReference>
<dbReference type="Pfam" id="PF23579">
    <property type="entry name" value="ARM_TBCD"/>
    <property type="match status" value="1"/>
</dbReference>
<dbReference type="InterPro" id="IPR058033">
    <property type="entry name" value="ARM_TBCD_2nd"/>
</dbReference>
<evidence type="ECO:0000256" key="1">
    <source>
        <dbReference type="ARBA" id="ARBA00023186"/>
    </source>
</evidence>
<evidence type="ECO:0000313" key="5">
    <source>
        <dbReference type="Proteomes" id="UP000077266"/>
    </source>
</evidence>
<name>A0A165CYK5_EXIGL</name>
<dbReference type="InParanoid" id="A0A165CYK5"/>
<dbReference type="InterPro" id="IPR033162">
    <property type="entry name" value="TBCD"/>
</dbReference>
<keyword evidence="1" id="KW-0143">Chaperone</keyword>
<dbReference type="Pfam" id="PF25767">
    <property type="entry name" value="ARM_TBCD_2nd"/>
    <property type="match status" value="1"/>
</dbReference>
<dbReference type="OrthoDB" id="1735853at2759"/>
<dbReference type="Proteomes" id="UP000077266">
    <property type="component" value="Unassembled WGS sequence"/>
</dbReference>